<dbReference type="EMBL" id="CAJEWD010000008">
    <property type="protein sequence ID" value="CAD2078937.1"/>
    <property type="molecule type" value="Genomic_DNA"/>
</dbReference>
<protein>
    <submittedName>
        <fullName evidence="7">Heparinase II/III-like protein</fullName>
    </submittedName>
</protein>
<keyword evidence="2" id="KW-0732">Signal</keyword>
<name>A0A6V7RKZ6_9STAP</name>
<dbReference type="Gene3D" id="2.70.98.70">
    <property type="match status" value="1"/>
</dbReference>
<evidence type="ECO:0000256" key="4">
    <source>
        <dbReference type="ARBA" id="ARBA00023239"/>
    </source>
</evidence>
<dbReference type="PANTHER" id="PTHR39210:SF1">
    <property type="entry name" value="HEPARIN-SULFATE LYASE"/>
    <property type="match status" value="1"/>
</dbReference>
<feature type="domain" description="Alginate lyase" evidence="5">
    <location>
        <begin position="78"/>
        <end position="197"/>
    </location>
</feature>
<dbReference type="Gene3D" id="1.50.10.100">
    <property type="entry name" value="Chondroitin AC/alginate lyase"/>
    <property type="match status" value="1"/>
</dbReference>
<dbReference type="GO" id="GO:0016829">
    <property type="term" value="F:lyase activity"/>
    <property type="evidence" value="ECO:0007669"/>
    <property type="project" value="UniProtKB-KW"/>
</dbReference>
<evidence type="ECO:0000313" key="7">
    <source>
        <dbReference type="EMBL" id="CAD2078937.1"/>
    </source>
</evidence>
<dbReference type="Proteomes" id="UP000589351">
    <property type="component" value="Unassembled WGS sequence"/>
</dbReference>
<proteinExistence type="predicted"/>
<evidence type="ECO:0000259" key="6">
    <source>
        <dbReference type="Pfam" id="PF07940"/>
    </source>
</evidence>
<organism evidence="7 8">
    <name type="scientific">Jeotgalicoccus meleagridis</name>
    <dbReference type="NCBI Taxonomy" id="2759181"/>
    <lineage>
        <taxon>Bacteria</taxon>
        <taxon>Bacillati</taxon>
        <taxon>Bacillota</taxon>
        <taxon>Bacilli</taxon>
        <taxon>Bacillales</taxon>
        <taxon>Staphylococcaceae</taxon>
        <taxon>Jeotgalicoccus</taxon>
    </lineage>
</organism>
<evidence type="ECO:0000259" key="5">
    <source>
        <dbReference type="Pfam" id="PF05426"/>
    </source>
</evidence>
<dbReference type="PANTHER" id="PTHR39210">
    <property type="entry name" value="HEPARIN-SULFATE LYASE"/>
    <property type="match status" value="1"/>
</dbReference>
<gene>
    <name evidence="7" type="ORF">JEODO184_01534</name>
</gene>
<keyword evidence="8" id="KW-1185">Reference proteome</keyword>
<dbReference type="Pfam" id="PF05426">
    <property type="entry name" value="Alginate_lyase"/>
    <property type="match status" value="1"/>
</dbReference>
<keyword evidence="3" id="KW-0574">Periplasm</keyword>
<comment type="caution">
    <text evidence="7">The sequence shown here is derived from an EMBL/GenBank/DDBJ whole genome shotgun (WGS) entry which is preliminary data.</text>
</comment>
<keyword evidence="4" id="KW-0456">Lyase</keyword>
<dbReference type="RefSeq" id="WP_185126006.1">
    <property type="nucleotide sequence ID" value="NZ_CAJEWD010000008.1"/>
</dbReference>
<feature type="domain" description="Heparinase II/III-like C-terminal" evidence="6">
    <location>
        <begin position="290"/>
        <end position="502"/>
    </location>
</feature>
<accession>A0A6V7RKZ6</accession>
<dbReference type="InterPro" id="IPR008397">
    <property type="entry name" value="Alginate_lyase_dom"/>
</dbReference>
<sequence length="550" mass="64288">MIQNKYKGNLKIYEDDVYRLFEVSNRREKMAEDALNNIITPFPGFLSTEFRDDMWLEKKKQKYGNSYSLYLHTLRITVELMLAYEETNDIKYFDKAEEIIESWIRQSEPDKEVPMKWYDHTTANRTQALIQYLYLAQQMGRKVNISKYVDLLRKHVEVMSDDSKYKTNNHGLMMDRSLVVLGYVLEDHQIISKGKNRAINTFWYSFSSQAIHLENSPHYHLMVVRMYNEIEAYLNRKEDSLGPIIVNYLKLAKEYIPKLSKPNNTLPAIGDSGTSKAAKKKVYKNIYDYEAGIAILQYEQPNPMYLSFVAGYSSRVHKHNDDLSITLNYKTKDFLIDPGKYSYTGNKTRSYITSRRAHSSFYLEGFNYKIKNENRYDRKVRLENYVDNKIYSLVKGVNGDYEGTNALLERIVIQFKNSPVNIIVDSLITKRKNELKMTQKYNLSSLAKVSEVENGYKLISGGEELVIKQFKPFESKEVINGDLKKPVAVNTSGFAKVRPTKQLAFRKTSNQKEAFLTAIYDDRIVNDFDLKLYGDRLIVFIEDKTYDIYL</sequence>
<dbReference type="InterPro" id="IPR008929">
    <property type="entry name" value="Chondroitin_lyas"/>
</dbReference>
<evidence type="ECO:0000256" key="2">
    <source>
        <dbReference type="ARBA" id="ARBA00022729"/>
    </source>
</evidence>
<reference evidence="7 8" key="1">
    <citation type="submission" date="2020-07" db="EMBL/GenBank/DDBJ databases">
        <authorList>
            <person name="Criscuolo A."/>
        </authorList>
    </citation>
    <scope>NUCLEOTIDE SEQUENCE [LARGE SCALE GENOMIC DNA]</scope>
    <source>
        <strain evidence="7">CIP111649</strain>
    </source>
</reference>
<dbReference type="Pfam" id="PF07940">
    <property type="entry name" value="Hepar_II_III_C"/>
    <property type="match status" value="1"/>
</dbReference>
<comment type="subcellular location">
    <subcellularLocation>
        <location evidence="1">Periplasm</location>
    </subcellularLocation>
</comment>
<dbReference type="GO" id="GO:0042597">
    <property type="term" value="C:periplasmic space"/>
    <property type="evidence" value="ECO:0007669"/>
    <property type="project" value="UniProtKB-SubCell"/>
</dbReference>
<evidence type="ECO:0000256" key="3">
    <source>
        <dbReference type="ARBA" id="ARBA00022764"/>
    </source>
</evidence>
<dbReference type="SUPFAM" id="SSF48230">
    <property type="entry name" value="Chondroitin AC/alginate lyase"/>
    <property type="match status" value="1"/>
</dbReference>
<evidence type="ECO:0000256" key="1">
    <source>
        <dbReference type="ARBA" id="ARBA00004418"/>
    </source>
</evidence>
<evidence type="ECO:0000313" key="8">
    <source>
        <dbReference type="Proteomes" id="UP000589351"/>
    </source>
</evidence>
<dbReference type="AlphaFoldDB" id="A0A6V7RKZ6"/>
<dbReference type="InterPro" id="IPR012480">
    <property type="entry name" value="Hepar_II_III_C"/>
</dbReference>